<proteinExistence type="predicted"/>
<protein>
    <submittedName>
        <fullName evidence="1">Uncharacterized protein</fullName>
    </submittedName>
</protein>
<sequence length="174" mass="19941">MTSCKYSEQLANMKRLKEKMKALYHETVEQMPTDSHWDTVYCNINNVMEQLKIHNLKAQQHQSTDPWSEKDMVNLNKILALTYACIKDCGNIKQHDGYDCTSKDGNSAVVPGFGEQMVKMKQQVDLISFEITKLKAVKDALDNIYSNYNVEMAVSSNEQDNEEECDEAVDDVFI</sequence>
<evidence type="ECO:0000313" key="1">
    <source>
        <dbReference type="EnsemblMetazoa" id="AARA007138-PA"/>
    </source>
</evidence>
<dbReference type="VEuPathDB" id="VectorBase:AARA21_008334"/>
<reference evidence="2" key="1">
    <citation type="submission" date="2013-03" db="EMBL/GenBank/DDBJ databases">
        <title>The Genome Sequence of Anopheles arabiensis DONG5_A.</title>
        <authorList>
            <consortium name="The Broad Institute Genomics Platform"/>
            <person name="Neafsey D.E."/>
            <person name="Howell P."/>
            <person name="Walker B."/>
            <person name="Young S.K."/>
            <person name="Zeng Q."/>
            <person name="Gargeya S."/>
            <person name="Fitzgerald M."/>
            <person name="Haas B."/>
            <person name="Abouelleil A."/>
            <person name="Allen A.W."/>
            <person name="Alvarado L."/>
            <person name="Arachchi H.M."/>
            <person name="Berlin A.M."/>
            <person name="Chapman S.B."/>
            <person name="Gainer-Dewar J."/>
            <person name="Goldberg J."/>
            <person name="Griggs A."/>
            <person name="Gujja S."/>
            <person name="Hansen M."/>
            <person name="Howarth C."/>
            <person name="Imamovic A."/>
            <person name="Ireland A."/>
            <person name="Larimer J."/>
            <person name="McCowan C."/>
            <person name="Murphy C."/>
            <person name="Pearson M."/>
            <person name="Poon T.W."/>
            <person name="Priest M."/>
            <person name="Roberts A."/>
            <person name="Saif S."/>
            <person name="Shea T."/>
            <person name="Sisk P."/>
            <person name="Sykes S."/>
            <person name="Wortman J."/>
            <person name="Nusbaum C."/>
            <person name="Birren B."/>
        </authorList>
    </citation>
    <scope>NUCLEOTIDE SEQUENCE [LARGE SCALE GENOMIC DNA]</scope>
    <source>
        <strain evidence="2">Dongola</strain>
    </source>
</reference>
<accession>A0A182I0P9</accession>
<dbReference type="EMBL" id="APCN01005230">
    <property type="status" value="NOT_ANNOTATED_CDS"/>
    <property type="molecule type" value="Genomic_DNA"/>
</dbReference>
<accession>A0A182I0Q0</accession>
<dbReference type="VEuPathDB" id="VectorBase:AARA007139"/>
<dbReference type="VEuPathDB" id="VectorBase:AARA007138"/>
<dbReference type="AlphaFoldDB" id="A0A182I0P9"/>
<name>A0A182I0P9_ANOAR</name>
<evidence type="ECO:0000313" key="2">
    <source>
        <dbReference type="Proteomes" id="UP000075840"/>
    </source>
</evidence>
<dbReference type="EnsemblMetazoa" id="AARA007139-RA">
    <property type="protein sequence ID" value="AARA007139-PA"/>
    <property type="gene ID" value="AARA007139"/>
</dbReference>
<keyword evidence="2" id="KW-1185">Reference proteome</keyword>
<dbReference type="Proteomes" id="UP000075840">
    <property type="component" value="Unassembled WGS sequence"/>
</dbReference>
<reference evidence="1" key="2">
    <citation type="submission" date="2022-08" db="UniProtKB">
        <authorList>
            <consortium name="EnsemblMetazoa"/>
        </authorList>
    </citation>
    <scope>IDENTIFICATION</scope>
    <source>
        <strain evidence="1">Dongola</strain>
    </source>
</reference>
<organism evidence="1 2">
    <name type="scientific">Anopheles arabiensis</name>
    <name type="common">Mosquito</name>
    <dbReference type="NCBI Taxonomy" id="7173"/>
    <lineage>
        <taxon>Eukaryota</taxon>
        <taxon>Metazoa</taxon>
        <taxon>Ecdysozoa</taxon>
        <taxon>Arthropoda</taxon>
        <taxon>Hexapoda</taxon>
        <taxon>Insecta</taxon>
        <taxon>Pterygota</taxon>
        <taxon>Neoptera</taxon>
        <taxon>Endopterygota</taxon>
        <taxon>Diptera</taxon>
        <taxon>Nematocera</taxon>
        <taxon>Culicoidea</taxon>
        <taxon>Culicidae</taxon>
        <taxon>Anophelinae</taxon>
        <taxon>Anopheles</taxon>
    </lineage>
</organism>
<dbReference type="EMBL" id="APCN01005229">
    <property type="status" value="NOT_ANNOTATED_CDS"/>
    <property type="molecule type" value="Genomic_DNA"/>
</dbReference>
<dbReference type="KEGG" id="aara:120901923"/>
<dbReference type="RefSeq" id="XP_040166222.1">
    <property type="nucleotide sequence ID" value="XM_040310288.1"/>
</dbReference>
<dbReference type="EnsemblMetazoa" id="AARA007138-RA">
    <property type="protein sequence ID" value="AARA007138-PA"/>
    <property type="gene ID" value="AARA007138"/>
</dbReference>
<dbReference type="GeneID" id="120901923"/>